<keyword evidence="3" id="KW-1185">Reference proteome</keyword>
<dbReference type="PANTHER" id="PTHR11005">
    <property type="entry name" value="LYSOSOMAL ACID LIPASE-RELATED"/>
    <property type="match status" value="1"/>
</dbReference>
<feature type="domain" description="Partial AB-hydrolase lipase" evidence="1">
    <location>
        <begin position="8"/>
        <end position="68"/>
    </location>
</feature>
<dbReference type="Proteomes" id="UP001432322">
    <property type="component" value="Unassembled WGS sequence"/>
</dbReference>
<dbReference type="EMBL" id="BTSY01000004">
    <property type="protein sequence ID" value="GMT23229.1"/>
    <property type="molecule type" value="Genomic_DNA"/>
</dbReference>
<sequence>KNCIVQVELIRYWNYPVEEYDIVTQDGYILSMVRIPRGRHASNSSFCHRTPILFAHGLGADGAEFVMNPPESSPGMILADEGFDVFIFNHRGTTHSRRHLRLTSNDNEFWKFTLDELAKFDATAAIDKALELNGAKSLYWIGHSQGSLVGFLLLSGSPSYNSK</sequence>
<protein>
    <recommendedName>
        <fullName evidence="1">Partial AB-hydrolase lipase domain-containing protein</fullName>
    </recommendedName>
</protein>
<dbReference type="AlphaFoldDB" id="A0AAV5VZU8"/>
<reference evidence="2" key="1">
    <citation type="submission" date="2023-10" db="EMBL/GenBank/DDBJ databases">
        <title>Genome assembly of Pristionchus species.</title>
        <authorList>
            <person name="Yoshida K."/>
            <person name="Sommer R.J."/>
        </authorList>
    </citation>
    <scope>NUCLEOTIDE SEQUENCE</scope>
    <source>
        <strain evidence="2">RS5133</strain>
    </source>
</reference>
<feature type="non-terminal residue" evidence="2">
    <location>
        <position position="163"/>
    </location>
</feature>
<dbReference type="Pfam" id="PF04083">
    <property type="entry name" value="Abhydro_lipase"/>
    <property type="match status" value="1"/>
</dbReference>
<dbReference type="SUPFAM" id="SSF53474">
    <property type="entry name" value="alpha/beta-Hydrolases"/>
    <property type="match status" value="1"/>
</dbReference>
<dbReference type="InterPro" id="IPR006693">
    <property type="entry name" value="AB_hydrolase_lipase"/>
</dbReference>
<dbReference type="Gene3D" id="3.40.50.1820">
    <property type="entry name" value="alpha/beta hydrolase"/>
    <property type="match status" value="1"/>
</dbReference>
<accession>A0AAV5VZU8</accession>
<evidence type="ECO:0000313" key="3">
    <source>
        <dbReference type="Proteomes" id="UP001432322"/>
    </source>
</evidence>
<gene>
    <name evidence="2" type="ORF">PFISCL1PPCAC_14526</name>
</gene>
<proteinExistence type="predicted"/>
<organism evidence="2 3">
    <name type="scientific">Pristionchus fissidentatus</name>
    <dbReference type="NCBI Taxonomy" id="1538716"/>
    <lineage>
        <taxon>Eukaryota</taxon>
        <taxon>Metazoa</taxon>
        <taxon>Ecdysozoa</taxon>
        <taxon>Nematoda</taxon>
        <taxon>Chromadorea</taxon>
        <taxon>Rhabditida</taxon>
        <taxon>Rhabditina</taxon>
        <taxon>Diplogasteromorpha</taxon>
        <taxon>Diplogasteroidea</taxon>
        <taxon>Neodiplogasteridae</taxon>
        <taxon>Pristionchus</taxon>
    </lineage>
</organism>
<dbReference type="GO" id="GO:0006629">
    <property type="term" value="P:lipid metabolic process"/>
    <property type="evidence" value="ECO:0007669"/>
    <property type="project" value="InterPro"/>
</dbReference>
<evidence type="ECO:0000313" key="2">
    <source>
        <dbReference type="EMBL" id="GMT23229.1"/>
    </source>
</evidence>
<feature type="non-terminal residue" evidence="2">
    <location>
        <position position="1"/>
    </location>
</feature>
<name>A0AAV5VZU8_9BILA</name>
<dbReference type="InterPro" id="IPR029058">
    <property type="entry name" value="AB_hydrolase_fold"/>
</dbReference>
<comment type="caution">
    <text evidence="2">The sequence shown here is derived from an EMBL/GenBank/DDBJ whole genome shotgun (WGS) entry which is preliminary data.</text>
</comment>
<evidence type="ECO:0000259" key="1">
    <source>
        <dbReference type="Pfam" id="PF04083"/>
    </source>
</evidence>